<dbReference type="Gene3D" id="3.30.70.270">
    <property type="match status" value="1"/>
</dbReference>
<dbReference type="SUPFAM" id="SSF56672">
    <property type="entry name" value="DNA/RNA polymerases"/>
    <property type="match status" value="1"/>
</dbReference>
<dbReference type="InterPro" id="IPR043128">
    <property type="entry name" value="Rev_trsase/Diguanyl_cyclase"/>
</dbReference>
<comment type="caution">
    <text evidence="2">The sequence shown here is derived from an EMBL/GenBank/DDBJ whole genome shotgun (WGS) entry which is preliminary data.</text>
</comment>
<feature type="domain" description="Reverse transcriptase" evidence="1">
    <location>
        <begin position="92"/>
        <end position="163"/>
    </location>
</feature>
<sequence length="203" mass="22835">MELFLQRLPTSVQSILAAVTDLKVDKGAEIAYKIIEVNPSPVETFSVARCAENSLDNKLLKEIERLHQRIDDISFPRGRSPFRRNKAICTPFGLFESTRMQFGLCNASSPFQRFIDEVTPDLSGVYAFVDDILIASETPDEHVQHLPALLSKLQDYGLCINAYPVRLFLNSSEDKSLSTSTTFHILVLPLQQNLFENDMSGPK</sequence>
<dbReference type="GO" id="GO:0071897">
    <property type="term" value="P:DNA biosynthetic process"/>
    <property type="evidence" value="ECO:0007669"/>
    <property type="project" value="UniProtKB-ARBA"/>
</dbReference>
<evidence type="ECO:0000259" key="1">
    <source>
        <dbReference type="Pfam" id="PF00078"/>
    </source>
</evidence>
<dbReference type="InterPro" id="IPR053134">
    <property type="entry name" value="RNA-dir_DNA_polymerase"/>
</dbReference>
<dbReference type="Pfam" id="PF00078">
    <property type="entry name" value="RVT_1"/>
    <property type="match status" value="1"/>
</dbReference>
<dbReference type="InterPro" id="IPR000477">
    <property type="entry name" value="RT_dom"/>
</dbReference>
<proteinExistence type="predicted"/>
<dbReference type="Proteomes" id="UP000827092">
    <property type="component" value="Unassembled WGS sequence"/>
</dbReference>
<evidence type="ECO:0000313" key="3">
    <source>
        <dbReference type="Proteomes" id="UP000827092"/>
    </source>
</evidence>
<organism evidence="2 3">
    <name type="scientific">Oedothorax gibbosus</name>
    <dbReference type="NCBI Taxonomy" id="931172"/>
    <lineage>
        <taxon>Eukaryota</taxon>
        <taxon>Metazoa</taxon>
        <taxon>Ecdysozoa</taxon>
        <taxon>Arthropoda</taxon>
        <taxon>Chelicerata</taxon>
        <taxon>Arachnida</taxon>
        <taxon>Araneae</taxon>
        <taxon>Araneomorphae</taxon>
        <taxon>Entelegynae</taxon>
        <taxon>Araneoidea</taxon>
        <taxon>Linyphiidae</taxon>
        <taxon>Erigoninae</taxon>
        <taxon>Oedothorax</taxon>
    </lineage>
</organism>
<gene>
    <name evidence="2" type="ORF">JTE90_010006</name>
</gene>
<name>A0AAV6TRT9_9ARAC</name>
<dbReference type="InterPro" id="IPR043502">
    <property type="entry name" value="DNA/RNA_pol_sf"/>
</dbReference>
<keyword evidence="3" id="KW-1185">Reference proteome</keyword>
<dbReference type="PANTHER" id="PTHR24559">
    <property type="entry name" value="TRANSPOSON TY3-I GAG-POL POLYPROTEIN"/>
    <property type="match status" value="1"/>
</dbReference>
<dbReference type="AlphaFoldDB" id="A0AAV6TRT9"/>
<dbReference type="Gene3D" id="3.10.10.10">
    <property type="entry name" value="HIV Type 1 Reverse Transcriptase, subunit A, domain 1"/>
    <property type="match status" value="1"/>
</dbReference>
<reference evidence="2 3" key="1">
    <citation type="journal article" date="2022" name="Nat. Ecol. Evol.">
        <title>A masculinizing supergene underlies an exaggerated male reproductive morph in a spider.</title>
        <authorList>
            <person name="Hendrickx F."/>
            <person name="De Corte Z."/>
            <person name="Sonet G."/>
            <person name="Van Belleghem S.M."/>
            <person name="Kostlbacher S."/>
            <person name="Vangestel C."/>
        </authorList>
    </citation>
    <scope>NUCLEOTIDE SEQUENCE [LARGE SCALE GENOMIC DNA]</scope>
    <source>
        <strain evidence="2">W744_W776</strain>
    </source>
</reference>
<evidence type="ECO:0000313" key="2">
    <source>
        <dbReference type="EMBL" id="KAG8174750.1"/>
    </source>
</evidence>
<accession>A0AAV6TRT9</accession>
<dbReference type="PANTHER" id="PTHR24559:SF435">
    <property type="entry name" value="RIBONUCLEASE H"/>
    <property type="match status" value="1"/>
</dbReference>
<protein>
    <recommendedName>
        <fullName evidence="1">Reverse transcriptase domain-containing protein</fullName>
    </recommendedName>
</protein>
<dbReference type="EMBL" id="JAFNEN010001153">
    <property type="protein sequence ID" value="KAG8174750.1"/>
    <property type="molecule type" value="Genomic_DNA"/>
</dbReference>